<protein>
    <recommendedName>
        <fullName evidence="5">Spondin domain-containing protein</fullName>
    </recommendedName>
</protein>
<feature type="region of interest" description="Disordered" evidence="1">
    <location>
        <begin position="400"/>
        <end position="422"/>
    </location>
</feature>
<dbReference type="NCBIfam" id="NF038123">
    <property type="entry name" value="NF038123_dom"/>
    <property type="match status" value="3"/>
</dbReference>
<evidence type="ECO:0000256" key="1">
    <source>
        <dbReference type="SAM" id="MobiDB-lite"/>
    </source>
</evidence>
<accession>A0AAE5CD32</accession>
<dbReference type="InterPro" id="IPR009465">
    <property type="entry name" value="Spondin_N"/>
</dbReference>
<evidence type="ECO:0008006" key="5">
    <source>
        <dbReference type="Google" id="ProtNLM"/>
    </source>
</evidence>
<gene>
    <name evidence="3" type="ORF">GWO12_15575</name>
</gene>
<dbReference type="AlphaFoldDB" id="A0AAE5CD32"/>
<reference evidence="3 4" key="1">
    <citation type="submission" date="2020-01" db="EMBL/GenBank/DDBJ databases">
        <title>Genomes assembled from Gulf of Kutch pelagic sediment metagenomes.</title>
        <authorList>
            <person name="Chandrashekar M."/>
            <person name="Mahajan M.S."/>
            <person name="Dave K.J."/>
            <person name="Vatsa P."/>
            <person name="Nathani N.M."/>
        </authorList>
    </citation>
    <scope>NUCLEOTIDE SEQUENCE [LARGE SCALE GENOMIC DNA]</scope>
    <source>
        <strain evidence="3">KS3-K002</strain>
    </source>
</reference>
<name>A0AAE5CD32_9BACT</name>
<evidence type="ECO:0000256" key="2">
    <source>
        <dbReference type="SAM" id="SignalP"/>
    </source>
</evidence>
<feature type="signal peptide" evidence="2">
    <location>
        <begin position="1"/>
        <end position="19"/>
    </location>
</feature>
<feature type="chain" id="PRO_5042163140" description="Spondin domain-containing protein" evidence="2">
    <location>
        <begin position="20"/>
        <end position="448"/>
    </location>
</feature>
<dbReference type="EMBL" id="JAACAK010000130">
    <property type="protein sequence ID" value="NIR76500.1"/>
    <property type="molecule type" value="Genomic_DNA"/>
</dbReference>
<sequence>MVRNALTALVTAFILVVVAGCDDNGEPATGETTFEVRVENVSTVYDFTSSGVFDTPVGAGSPGPIGPGQAYEFEVSAAPGSKLSFATMFVESNDFFYAPGEAGIPLFEQDGTQVSGDVTSQVMLWDSGTEVNQEPGLGADQAPRQGGPDTGATDPDNTVRIAPDDFNNLPAVAEVIQVTVTPISDTRFTVRIENVSDANTLMTSDMNSTAVPLAPGVFVIHTEDAPLFTVGEPDRGEGLEALAEDGVASTLGAALQSRTGVTTPLAPGVWAVHTVSAPLFDEGQADRGEGLEALAEDGVPAALAMSLMGATGIESSDVFNTPEGAGAPGPLLPGQAYVFTIQAQPGDRLSFATMFVQSNDLFYSPDESGIALFDGNGSAISGDVTAQLMLWDAGTEVNEEPGIGLNQAPRQAAPDTGPDENGTVRVVNDAFSYPSVAQVIQVTVTPMP</sequence>
<organism evidence="3 4">
    <name type="scientific">Candidatus Kutchimonas denitrificans</name>
    <dbReference type="NCBI Taxonomy" id="3056748"/>
    <lineage>
        <taxon>Bacteria</taxon>
        <taxon>Pseudomonadati</taxon>
        <taxon>Gemmatimonadota</taxon>
        <taxon>Gemmatimonadia</taxon>
        <taxon>Candidatus Palauibacterales</taxon>
        <taxon>Candidatus Palauibacteraceae</taxon>
        <taxon>Candidatus Kutchimonas</taxon>
    </lineage>
</organism>
<feature type="region of interest" description="Disordered" evidence="1">
    <location>
        <begin position="130"/>
        <end position="157"/>
    </location>
</feature>
<comment type="caution">
    <text evidence="3">The sequence shown here is derived from an EMBL/GenBank/DDBJ whole genome shotgun (WGS) entry which is preliminary data.</text>
</comment>
<dbReference type="Gene3D" id="2.60.40.2130">
    <property type="entry name" value="F-spondin domain"/>
    <property type="match status" value="3"/>
</dbReference>
<dbReference type="PROSITE" id="PS51257">
    <property type="entry name" value="PROKAR_LIPOPROTEIN"/>
    <property type="match status" value="1"/>
</dbReference>
<dbReference type="Proteomes" id="UP000702544">
    <property type="component" value="Unassembled WGS sequence"/>
</dbReference>
<evidence type="ECO:0000313" key="4">
    <source>
        <dbReference type="Proteomes" id="UP000702544"/>
    </source>
</evidence>
<proteinExistence type="predicted"/>
<evidence type="ECO:0000313" key="3">
    <source>
        <dbReference type="EMBL" id="NIR76500.1"/>
    </source>
</evidence>
<dbReference type="InterPro" id="IPR038678">
    <property type="entry name" value="Spondin_N_sf"/>
</dbReference>
<keyword evidence="2" id="KW-0732">Signal</keyword>